<dbReference type="SUPFAM" id="SSF50156">
    <property type="entry name" value="PDZ domain-like"/>
    <property type="match status" value="1"/>
</dbReference>
<dbReference type="PROSITE" id="PS50106">
    <property type="entry name" value="PDZ"/>
    <property type="match status" value="1"/>
</dbReference>
<dbReference type="Gene3D" id="2.30.42.10">
    <property type="match status" value="1"/>
</dbReference>
<dbReference type="AlphaFoldDB" id="A0A3B1E7W3"/>
<dbReference type="SUPFAM" id="SSF52096">
    <property type="entry name" value="ClpP/crotonase"/>
    <property type="match status" value="1"/>
</dbReference>
<dbReference type="NCBIfam" id="TIGR00225">
    <property type="entry name" value="prc"/>
    <property type="match status" value="1"/>
</dbReference>
<name>A0A3B1E7W3_9ZZZZ</name>
<keyword evidence="4" id="KW-0720">Serine protease</keyword>
<evidence type="ECO:0000256" key="2">
    <source>
        <dbReference type="ARBA" id="ARBA00022670"/>
    </source>
</evidence>
<dbReference type="InterPro" id="IPR005151">
    <property type="entry name" value="Tail-specific_protease"/>
</dbReference>
<sequence>MKRPRIFFQIGLLSILGVAVLGSTLRIARMGDDYQFFDPLVEVKHLISTRAYEKPDDQDLQNAAIAGLVEAVDDPFTVYIPPTDSDDFEKDLIGEYVGIGAQVNIQEGYLTIVTPLDGSPALKAGIQAGDTIVEIESESTLGKSIDDCIDLLMGEPGVPVHVTVERDGERLPITIVRERINTVQVKGIHRRGENDWQFMLDPERRIGYVWLTQFTPGCATEIREALESIGAAEGSLNGLIFDLRWNPGGVLSEAVALADMFLDEGIIVSTRGRVGDEEIDRATSEGTFPNFPMVILLNEFSASASEVFSGALVDHGRAKVLGTRSVGKGSVQSVIPIPSAPGAVLKITDRRYYLPSGRSIQRTDDSAEWGVDPSPGMFVPLTDEEVREVIRLRQEEDIIRADADGTDTATFADPDWVESTMRDMQLAGAIRAIGGRIETGEWVRPGNDQPVPELAAGAELKRLAEARERIYLELDRMQRRINAIESNTAQFGEEAIVDLWPDEQSVEGGTLEVRDAEGNVVAELTIPSDTLERWLIGAGLEKDE</sequence>
<dbReference type="GO" id="GO:0008236">
    <property type="term" value="F:serine-type peptidase activity"/>
    <property type="evidence" value="ECO:0007669"/>
    <property type="project" value="UniProtKB-KW"/>
</dbReference>
<evidence type="ECO:0000256" key="4">
    <source>
        <dbReference type="ARBA" id="ARBA00022825"/>
    </source>
</evidence>
<dbReference type="SMART" id="SM00228">
    <property type="entry name" value="PDZ"/>
    <property type="match status" value="1"/>
</dbReference>
<dbReference type="Pfam" id="PF17820">
    <property type="entry name" value="PDZ_6"/>
    <property type="match status" value="1"/>
</dbReference>
<evidence type="ECO:0000313" key="7">
    <source>
        <dbReference type="EMBL" id="VAX40187.1"/>
    </source>
</evidence>
<evidence type="ECO:0000256" key="5">
    <source>
        <dbReference type="SAM" id="Coils"/>
    </source>
</evidence>
<keyword evidence="3" id="KW-0378">Hydrolase</keyword>
<dbReference type="Gene3D" id="3.90.226.10">
    <property type="entry name" value="2-enoyl-CoA Hydratase, Chain A, domain 1"/>
    <property type="match status" value="1"/>
</dbReference>
<dbReference type="GO" id="GO:0004175">
    <property type="term" value="F:endopeptidase activity"/>
    <property type="evidence" value="ECO:0007669"/>
    <property type="project" value="TreeGrafter"/>
</dbReference>
<dbReference type="Gene3D" id="3.30.750.44">
    <property type="match status" value="1"/>
</dbReference>
<proteinExistence type="inferred from homology"/>
<comment type="similarity">
    <text evidence="1">Belongs to the peptidase S41A family.</text>
</comment>
<accession>A0A3B1E7W3</accession>
<evidence type="ECO:0000259" key="6">
    <source>
        <dbReference type="PROSITE" id="PS50106"/>
    </source>
</evidence>
<dbReference type="PANTHER" id="PTHR32060:SF30">
    <property type="entry name" value="CARBOXY-TERMINAL PROCESSING PROTEASE CTPA"/>
    <property type="match status" value="1"/>
</dbReference>
<feature type="domain" description="PDZ" evidence="6">
    <location>
        <begin position="85"/>
        <end position="152"/>
    </location>
</feature>
<dbReference type="InterPro" id="IPR001478">
    <property type="entry name" value="PDZ"/>
</dbReference>
<dbReference type="SMART" id="SM00245">
    <property type="entry name" value="TSPc"/>
    <property type="match status" value="1"/>
</dbReference>
<feature type="coiled-coil region" evidence="5">
    <location>
        <begin position="460"/>
        <end position="494"/>
    </location>
</feature>
<dbReference type="GO" id="GO:0007165">
    <property type="term" value="P:signal transduction"/>
    <property type="evidence" value="ECO:0007669"/>
    <property type="project" value="TreeGrafter"/>
</dbReference>
<dbReference type="InterPro" id="IPR004447">
    <property type="entry name" value="Peptidase_S41A"/>
</dbReference>
<protein>
    <recommendedName>
        <fullName evidence="6">PDZ domain-containing protein</fullName>
    </recommendedName>
</protein>
<dbReference type="CDD" id="cd07560">
    <property type="entry name" value="Peptidase_S41_CPP"/>
    <property type="match status" value="1"/>
</dbReference>
<dbReference type="Pfam" id="PF03572">
    <property type="entry name" value="Peptidase_S41"/>
    <property type="match status" value="1"/>
</dbReference>
<dbReference type="EMBL" id="UOGK01000349">
    <property type="protein sequence ID" value="VAX40187.1"/>
    <property type="molecule type" value="Genomic_DNA"/>
</dbReference>
<organism evidence="7">
    <name type="scientific">hydrothermal vent metagenome</name>
    <dbReference type="NCBI Taxonomy" id="652676"/>
    <lineage>
        <taxon>unclassified sequences</taxon>
        <taxon>metagenomes</taxon>
        <taxon>ecological metagenomes</taxon>
    </lineage>
</organism>
<dbReference type="InterPro" id="IPR041489">
    <property type="entry name" value="PDZ_6"/>
</dbReference>
<gene>
    <name evidence="7" type="ORF">MNBD_PLANCTO03-1773</name>
</gene>
<evidence type="ECO:0000256" key="3">
    <source>
        <dbReference type="ARBA" id="ARBA00022801"/>
    </source>
</evidence>
<keyword evidence="5" id="KW-0175">Coiled coil</keyword>
<dbReference type="CDD" id="cd06782">
    <property type="entry name" value="cpPDZ_CPP-like"/>
    <property type="match status" value="1"/>
</dbReference>
<dbReference type="PANTHER" id="PTHR32060">
    <property type="entry name" value="TAIL-SPECIFIC PROTEASE"/>
    <property type="match status" value="1"/>
</dbReference>
<dbReference type="GO" id="GO:0006508">
    <property type="term" value="P:proteolysis"/>
    <property type="evidence" value="ECO:0007669"/>
    <property type="project" value="UniProtKB-KW"/>
</dbReference>
<dbReference type="GO" id="GO:0030288">
    <property type="term" value="C:outer membrane-bounded periplasmic space"/>
    <property type="evidence" value="ECO:0007669"/>
    <property type="project" value="TreeGrafter"/>
</dbReference>
<dbReference type="InterPro" id="IPR036034">
    <property type="entry name" value="PDZ_sf"/>
</dbReference>
<reference evidence="7" key="1">
    <citation type="submission" date="2018-06" db="EMBL/GenBank/DDBJ databases">
        <authorList>
            <person name="Zhirakovskaya E."/>
        </authorList>
    </citation>
    <scope>NUCLEOTIDE SEQUENCE</scope>
</reference>
<dbReference type="InterPro" id="IPR029045">
    <property type="entry name" value="ClpP/crotonase-like_dom_sf"/>
</dbReference>
<keyword evidence="2" id="KW-0645">Protease</keyword>
<evidence type="ECO:0000256" key="1">
    <source>
        <dbReference type="ARBA" id="ARBA00009179"/>
    </source>
</evidence>